<dbReference type="EMBL" id="CAJNDS010002577">
    <property type="protein sequence ID" value="CAE7531901.1"/>
    <property type="molecule type" value="Genomic_DNA"/>
</dbReference>
<dbReference type="Gene3D" id="3.40.50.150">
    <property type="entry name" value="Vaccinia Virus protein VP39"/>
    <property type="match status" value="1"/>
</dbReference>
<feature type="signal peptide" evidence="1">
    <location>
        <begin position="1"/>
        <end position="32"/>
    </location>
</feature>
<dbReference type="InterPro" id="IPR029063">
    <property type="entry name" value="SAM-dependent_MTases_sf"/>
</dbReference>
<dbReference type="Proteomes" id="UP000604046">
    <property type="component" value="Unassembled WGS sequence"/>
</dbReference>
<comment type="caution">
    <text evidence="2">The sequence shown here is derived from an EMBL/GenBank/DDBJ whole genome shotgun (WGS) entry which is preliminary data.</text>
</comment>
<sequence>MRERCPKRHVMLKVQVVLFLLLGGSWSEAAEAEEPPRSTVTTEAVERFQASIRARMAGSDALPDKAEDEWTSSDALRKDLRIHLAGFSENLTVLEVGSYFGYTTRILSQLFKRVIALDAVPELLQANRDYNSDRDNILYIRFHTTDHDWGIFSLNAIQVVFLDASHDFETVMHDIDNCLRIPTVGLIIFDDYGAEEGVRLAVQQFVLAGRLRPVALLGEGAEGPWRLRDGREVQDREAIACEVLRA</sequence>
<evidence type="ECO:0000313" key="2">
    <source>
        <dbReference type="EMBL" id="CAE7531901.1"/>
    </source>
</evidence>
<keyword evidence="1" id="KW-0732">Signal</keyword>
<dbReference type="SUPFAM" id="SSF53335">
    <property type="entry name" value="S-adenosyl-L-methionine-dependent methyltransferases"/>
    <property type="match status" value="1"/>
</dbReference>
<name>A0A812TMH2_9DINO</name>
<organism evidence="2 3">
    <name type="scientific">Symbiodinium natans</name>
    <dbReference type="NCBI Taxonomy" id="878477"/>
    <lineage>
        <taxon>Eukaryota</taxon>
        <taxon>Sar</taxon>
        <taxon>Alveolata</taxon>
        <taxon>Dinophyceae</taxon>
        <taxon>Suessiales</taxon>
        <taxon>Symbiodiniaceae</taxon>
        <taxon>Symbiodinium</taxon>
    </lineage>
</organism>
<evidence type="ECO:0000256" key="1">
    <source>
        <dbReference type="SAM" id="SignalP"/>
    </source>
</evidence>
<accession>A0A812TMH2</accession>
<proteinExistence type="predicted"/>
<dbReference type="OrthoDB" id="438931at2759"/>
<dbReference type="Pfam" id="PF13578">
    <property type="entry name" value="Methyltransf_24"/>
    <property type="match status" value="1"/>
</dbReference>
<dbReference type="AlphaFoldDB" id="A0A812TMH2"/>
<keyword evidence="3" id="KW-1185">Reference proteome</keyword>
<evidence type="ECO:0000313" key="3">
    <source>
        <dbReference type="Proteomes" id="UP000604046"/>
    </source>
</evidence>
<protein>
    <submittedName>
        <fullName evidence="2">Tas protein</fullName>
    </submittedName>
</protein>
<feature type="chain" id="PRO_5032342632" evidence="1">
    <location>
        <begin position="33"/>
        <end position="246"/>
    </location>
</feature>
<gene>
    <name evidence="2" type="primary">tas</name>
    <name evidence="2" type="ORF">SNAT2548_LOCUS29803</name>
</gene>
<reference evidence="2" key="1">
    <citation type="submission" date="2021-02" db="EMBL/GenBank/DDBJ databases">
        <authorList>
            <person name="Dougan E. K."/>
            <person name="Rhodes N."/>
            <person name="Thang M."/>
            <person name="Chan C."/>
        </authorList>
    </citation>
    <scope>NUCLEOTIDE SEQUENCE</scope>
</reference>